<proteinExistence type="predicted"/>
<sequence length="97" mass="11544">MQLAEMLIRLQGMRQDWHSPNFEGLFYSLMMERQLCQMAIEFTKQTHQFWAQNIQCLHSLSVQLESKLIQTRPGCMFSPMLQQPLLNACYRCSIWQT</sequence>
<organism evidence="1 2">
    <name type="scientific">Halteria grandinella</name>
    <dbReference type="NCBI Taxonomy" id="5974"/>
    <lineage>
        <taxon>Eukaryota</taxon>
        <taxon>Sar</taxon>
        <taxon>Alveolata</taxon>
        <taxon>Ciliophora</taxon>
        <taxon>Intramacronucleata</taxon>
        <taxon>Spirotrichea</taxon>
        <taxon>Stichotrichia</taxon>
        <taxon>Sporadotrichida</taxon>
        <taxon>Halteriidae</taxon>
        <taxon>Halteria</taxon>
    </lineage>
</organism>
<evidence type="ECO:0000313" key="2">
    <source>
        <dbReference type="Proteomes" id="UP000785679"/>
    </source>
</evidence>
<gene>
    <name evidence="1" type="ORF">FGO68_gene10201</name>
</gene>
<name>A0A8J8P5Y9_HALGN</name>
<evidence type="ECO:0000313" key="1">
    <source>
        <dbReference type="EMBL" id="TNV86425.1"/>
    </source>
</evidence>
<dbReference type="Proteomes" id="UP000785679">
    <property type="component" value="Unassembled WGS sequence"/>
</dbReference>
<dbReference type="EMBL" id="RRYP01001090">
    <property type="protein sequence ID" value="TNV86425.1"/>
    <property type="molecule type" value="Genomic_DNA"/>
</dbReference>
<accession>A0A8J8P5Y9</accession>
<comment type="caution">
    <text evidence="1">The sequence shown here is derived from an EMBL/GenBank/DDBJ whole genome shotgun (WGS) entry which is preliminary data.</text>
</comment>
<protein>
    <submittedName>
        <fullName evidence="1">Uncharacterized protein</fullName>
    </submittedName>
</protein>
<keyword evidence="2" id="KW-1185">Reference proteome</keyword>
<dbReference type="AlphaFoldDB" id="A0A8J8P5Y9"/>
<reference evidence="1" key="1">
    <citation type="submission" date="2019-06" db="EMBL/GenBank/DDBJ databases">
        <authorList>
            <person name="Zheng W."/>
        </authorList>
    </citation>
    <scope>NUCLEOTIDE SEQUENCE</scope>
    <source>
        <strain evidence="1">QDHG01</strain>
    </source>
</reference>